<sequence>MEPDLARNWHYNRQDRSLSIELRRDAKFHDGTPVTSEDVIFSIQQQIDGLFQDSKRAILKIDPISKHDFKIILPHDQPEFFKFVYKTMILPRHLSLASHRDHPIGSGPYRFEKKLDDRHIRLSAFHDYYGGSPAIEHVLFTHVTDMEKTWTRLLAGKTDIAARLAPDNFRRMKFIQQRYHINQSPSWFCKTLLFNPADPRLADVRVRRALSLGIDRDHIVEKIFIGYGRVATGPLGVGSPYGRSDRPPRPYDPVAARELLNDAGWEMDTVTELFQKGGLRLEFDLLYMRENPIDEKVVRFIQLCLGDLGVRVRPVPVDYATLQQSYRGNTDFQAVLTETMGLYDSHTPLLLTWMPNEKGCSNMGDFTSPRITELLMALENADSMQAQQAICQAVEDQLLALQPAAFLYQPTEIDVVSKRIHLPHVFAADTGSIRCLYQAHILSHR</sequence>
<dbReference type="Gene3D" id="3.40.190.10">
    <property type="entry name" value="Periplasmic binding protein-like II"/>
    <property type="match status" value="1"/>
</dbReference>
<dbReference type="GO" id="GO:0030288">
    <property type="term" value="C:outer membrane-bounded periplasmic space"/>
    <property type="evidence" value="ECO:0007669"/>
    <property type="project" value="UniProtKB-ARBA"/>
</dbReference>
<dbReference type="Proteomes" id="UP000422108">
    <property type="component" value="Chromosome"/>
</dbReference>
<dbReference type="GO" id="GO:0043190">
    <property type="term" value="C:ATP-binding cassette (ABC) transporter complex"/>
    <property type="evidence" value="ECO:0007669"/>
    <property type="project" value="InterPro"/>
</dbReference>
<dbReference type="EMBL" id="AP021879">
    <property type="protein sequence ID" value="BBO90064.1"/>
    <property type="molecule type" value="Genomic_DNA"/>
</dbReference>
<dbReference type="PANTHER" id="PTHR30290:SF9">
    <property type="entry name" value="OLIGOPEPTIDE-BINDING PROTEIN APPA"/>
    <property type="match status" value="1"/>
</dbReference>
<dbReference type="GO" id="GO:0015833">
    <property type="term" value="P:peptide transport"/>
    <property type="evidence" value="ECO:0007669"/>
    <property type="project" value="TreeGrafter"/>
</dbReference>
<dbReference type="InterPro" id="IPR039424">
    <property type="entry name" value="SBP_5"/>
</dbReference>
<gene>
    <name evidence="5" type="ORF">DSCOOX_32440</name>
</gene>
<evidence type="ECO:0000313" key="6">
    <source>
        <dbReference type="Proteomes" id="UP000422108"/>
    </source>
</evidence>
<dbReference type="InterPro" id="IPR030678">
    <property type="entry name" value="Peptide/Ni-bd"/>
</dbReference>
<evidence type="ECO:0000256" key="1">
    <source>
        <dbReference type="ARBA" id="ARBA00005695"/>
    </source>
</evidence>
<evidence type="ECO:0000256" key="3">
    <source>
        <dbReference type="ARBA" id="ARBA00022729"/>
    </source>
</evidence>
<reference evidence="5 6" key="1">
    <citation type="submission" date="2019-11" db="EMBL/GenBank/DDBJ databases">
        <title>Comparative genomics of hydrocarbon-degrading Desulfosarcina strains.</title>
        <authorList>
            <person name="Watanabe M."/>
            <person name="Kojima H."/>
            <person name="Fukui M."/>
        </authorList>
    </citation>
    <scope>NUCLEOTIDE SEQUENCE [LARGE SCALE GENOMIC DNA]</scope>
    <source>
        <strain evidence="6">oXyS1</strain>
    </source>
</reference>
<keyword evidence="2" id="KW-0813">Transport</keyword>
<keyword evidence="3" id="KW-0732">Signal</keyword>
<dbReference type="AlphaFoldDB" id="A0A5K8ADI9"/>
<protein>
    <submittedName>
        <fullName evidence="5">Peptide-binding protein</fullName>
    </submittedName>
</protein>
<comment type="similarity">
    <text evidence="1">Belongs to the bacterial solute-binding protein 5 family.</text>
</comment>
<proteinExistence type="inferred from homology"/>
<dbReference type="RefSeq" id="WP_155311161.1">
    <property type="nucleotide sequence ID" value="NZ_AP021879.1"/>
</dbReference>
<dbReference type="Gene3D" id="3.10.105.10">
    <property type="entry name" value="Dipeptide-binding Protein, Domain 3"/>
    <property type="match status" value="1"/>
</dbReference>
<accession>A0A5K8ADI9</accession>
<dbReference type="PANTHER" id="PTHR30290">
    <property type="entry name" value="PERIPLASMIC BINDING COMPONENT OF ABC TRANSPORTER"/>
    <property type="match status" value="1"/>
</dbReference>
<evidence type="ECO:0000256" key="2">
    <source>
        <dbReference type="ARBA" id="ARBA00022448"/>
    </source>
</evidence>
<dbReference type="Gene3D" id="3.90.76.10">
    <property type="entry name" value="Dipeptide-binding Protein, Domain 1"/>
    <property type="match status" value="1"/>
</dbReference>
<evidence type="ECO:0000259" key="4">
    <source>
        <dbReference type="Pfam" id="PF00496"/>
    </source>
</evidence>
<name>A0A5K8ADI9_9BACT</name>
<feature type="domain" description="Solute-binding protein family 5" evidence="4">
    <location>
        <begin position="2"/>
        <end position="354"/>
    </location>
</feature>
<dbReference type="CDD" id="cd00995">
    <property type="entry name" value="PBP2_NikA_DppA_OppA_like"/>
    <property type="match status" value="1"/>
</dbReference>
<organism evidence="5 6">
    <name type="scientific">Desulfosarcina ovata subsp. ovata</name>
    <dbReference type="NCBI Taxonomy" id="2752305"/>
    <lineage>
        <taxon>Bacteria</taxon>
        <taxon>Pseudomonadati</taxon>
        <taxon>Thermodesulfobacteriota</taxon>
        <taxon>Desulfobacteria</taxon>
        <taxon>Desulfobacterales</taxon>
        <taxon>Desulfosarcinaceae</taxon>
        <taxon>Desulfosarcina</taxon>
    </lineage>
</organism>
<dbReference type="SUPFAM" id="SSF53850">
    <property type="entry name" value="Periplasmic binding protein-like II"/>
    <property type="match status" value="1"/>
</dbReference>
<evidence type="ECO:0000313" key="5">
    <source>
        <dbReference type="EMBL" id="BBO90064.1"/>
    </source>
</evidence>
<dbReference type="Pfam" id="PF00496">
    <property type="entry name" value="SBP_bac_5"/>
    <property type="match status" value="1"/>
</dbReference>
<dbReference type="GO" id="GO:1904680">
    <property type="term" value="F:peptide transmembrane transporter activity"/>
    <property type="evidence" value="ECO:0007669"/>
    <property type="project" value="TreeGrafter"/>
</dbReference>
<dbReference type="InterPro" id="IPR000914">
    <property type="entry name" value="SBP_5_dom"/>
</dbReference>
<keyword evidence="6" id="KW-1185">Reference proteome</keyword>
<dbReference type="PIRSF" id="PIRSF002741">
    <property type="entry name" value="MppA"/>
    <property type="match status" value="1"/>
</dbReference>